<evidence type="ECO:0000256" key="1">
    <source>
        <dbReference type="SAM" id="MobiDB-lite"/>
    </source>
</evidence>
<proteinExistence type="predicted"/>
<dbReference type="EMBL" id="ABYO01000153">
    <property type="protein sequence ID" value="EEI86813.1"/>
    <property type="molecule type" value="Genomic_DNA"/>
</dbReference>
<evidence type="ECO:0000313" key="2">
    <source>
        <dbReference type="EMBL" id="EEI86813.1"/>
    </source>
</evidence>
<accession>C2BE53</accession>
<keyword evidence="3" id="KW-1185">Reference proteome</keyword>
<reference evidence="2 3" key="1">
    <citation type="submission" date="2008-10" db="EMBL/GenBank/DDBJ databases">
        <authorList>
            <person name="Qin X."/>
            <person name="Bachman B."/>
            <person name="Battles P."/>
            <person name="Bell A."/>
            <person name="Bess C."/>
            <person name="Bickham C."/>
            <person name="Chaboub L."/>
            <person name="Chen D."/>
            <person name="Coyle M."/>
            <person name="Deiros D.R."/>
            <person name="Dinh H."/>
            <person name="Forbes L."/>
            <person name="Fowler G."/>
            <person name="Francisco L."/>
            <person name="Fu Q."/>
            <person name="Gubbala S."/>
            <person name="Hale W."/>
            <person name="Han Y."/>
            <person name="Hemphill L."/>
            <person name="Highlander S.K."/>
            <person name="Hirani K."/>
            <person name="Hogues M."/>
            <person name="Jackson L."/>
            <person name="Jakkamsetti A."/>
            <person name="Javaid M."/>
            <person name="Jiang H."/>
            <person name="Korchina V."/>
            <person name="Kovar C."/>
            <person name="Lara F."/>
            <person name="Lee S."/>
            <person name="Mata R."/>
            <person name="Mathew T."/>
            <person name="Moen C."/>
            <person name="Morales K."/>
            <person name="Munidasa M."/>
            <person name="Nazareth L."/>
            <person name="Ngo R."/>
            <person name="Nguyen L."/>
            <person name="Okwuonu G."/>
            <person name="Ongeri F."/>
            <person name="Patil S."/>
            <person name="Petrosino J."/>
            <person name="Pham C."/>
            <person name="Pham P."/>
            <person name="Pu L.-L."/>
            <person name="Puazo M."/>
            <person name="Raj R."/>
            <person name="Reid J."/>
            <person name="Rouhana J."/>
            <person name="Saada N."/>
            <person name="Shang Y."/>
            <person name="Simmons D."/>
            <person name="Thornton R."/>
            <person name="Warren J."/>
            <person name="Weissenberger G."/>
            <person name="Zhang J."/>
            <person name="Zhang L."/>
            <person name="Zhou C."/>
            <person name="Zhu D."/>
            <person name="Muzny D."/>
            <person name="Worley K."/>
            <person name="Gibbs R."/>
        </authorList>
    </citation>
    <scope>NUCLEOTIDE SEQUENCE [LARGE SCALE GENOMIC DNA]</scope>
    <source>
        <strain evidence="2 3">ATCC 51172</strain>
    </source>
</reference>
<dbReference type="AlphaFoldDB" id="C2BE53"/>
<comment type="caution">
    <text evidence="2">The sequence shown here is derived from an EMBL/GenBank/DDBJ whole genome shotgun (WGS) entry which is preliminary data.</text>
</comment>
<name>C2BE53_9FIRM</name>
<feature type="region of interest" description="Disordered" evidence="1">
    <location>
        <begin position="1"/>
        <end position="43"/>
    </location>
</feature>
<dbReference type="Proteomes" id="UP000005984">
    <property type="component" value="Unassembled WGS sequence"/>
</dbReference>
<protein>
    <submittedName>
        <fullName evidence="2">Uncharacterized protein</fullName>
    </submittedName>
</protein>
<organism evidence="2 3">
    <name type="scientific">Anaerococcus lactolyticus ATCC 51172</name>
    <dbReference type="NCBI Taxonomy" id="525254"/>
    <lineage>
        <taxon>Bacteria</taxon>
        <taxon>Bacillati</taxon>
        <taxon>Bacillota</taxon>
        <taxon>Tissierellia</taxon>
        <taxon>Tissierellales</taxon>
        <taxon>Peptoniphilaceae</taxon>
        <taxon>Anaerococcus</taxon>
    </lineage>
</organism>
<sequence length="73" mass="7600">HRGDGARPDWKRARPRRCARARDGMRASSASGRPPRAGASPGSAFDACGAVGAVRRALRHIAAGRRPADGLVA</sequence>
<feature type="compositionally biased region" description="Basic and acidic residues" evidence="1">
    <location>
        <begin position="1"/>
        <end position="12"/>
    </location>
</feature>
<evidence type="ECO:0000313" key="3">
    <source>
        <dbReference type="Proteomes" id="UP000005984"/>
    </source>
</evidence>
<gene>
    <name evidence="2" type="ORF">HMPREF0072_0623</name>
</gene>
<feature type="non-terminal residue" evidence="2">
    <location>
        <position position="73"/>
    </location>
</feature>
<feature type="non-terminal residue" evidence="2">
    <location>
        <position position="1"/>
    </location>
</feature>